<dbReference type="PANTHER" id="PTHR42852">
    <property type="entry name" value="THIOL:DISULFIDE INTERCHANGE PROTEIN DSBE"/>
    <property type="match status" value="1"/>
</dbReference>
<keyword evidence="3" id="KW-1185">Reference proteome</keyword>
<dbReference type="InterPro" id="IPR050553">
    <property type="entry name" value="Thioredoxin_ResA/DsbE_sf"/>
</dbReference>
<dbReference type="Gene3D" id="3.40.30.10">
    <property type="entry name" value="Glutaredoxin"/>
    <property type="match status" value="1"/>
</dbReference>
<sequence>MLYGQQKFKLNDSIPDFKLWLLDDKIITKENTKNKVVVFKFWFTSCTPCISDIPQLNSLVKEFDKRDDILFIAPALDSKPVIEKFPFNFRIAYNSIDVSAVFNQKQVYPSYFIIDKKGKFSYIDNGNKISEFKELRKAVIKALK</sequence>
<comment type="caution">
    <text evidence="2">The sequence shown here is derived from an EMBL/GenBank/DDBJ whole genome shotgun (WGS) entry which is preliminary data.</text>
</comment>
<dbReference type="InterPro" id="IPR036249">
    <property type="entry name" value="Thioredoxin-like_sf"/>
</dbReference>
<evidence type="ECO:0000313" key="2">
    <source>
        <dbReference type="EMBL" id="MDD7915196.1"/>
    </source>
</evidence>
<name>A0ABT5SCM3_9FLAO</name>
<dbReference type="EMBL" id="JAOSLC020000003">
    <property type="protein sequence ID" value="MDD7915196.1"/>
    <property type="molecule type" value="Genomic_DNA"/>
</dbReference>
<dbReference type="Pfam" id="PF08534">
    <property type="entry name" value="Redoxin"/>
    <property type="match status" value="1"/>
</dbReference>
<reference evidence="2" key="1">
    <citation type="submission" date="2023-02" db="EMBL/GenBank/DDBJ databases">
        <title>Polaribacter ponticola sp. nov., isolated from seawater.</title>
        <authorList>
            <person name="Baek J.H."/>
            <person name="Kim J.M."/>
            <person name="Choi D.G."/>
            <person name="Jeon C.O."/>
        </authorList>
    </citation>
    <scope>NUCLEOTIDE SEQUENCE</scope>
    <source>
        <strain evidence="2">MSW5</strain>
    </source>
</reference>
<feature type="domain" description="Thioredoxin" evidence="1">
    <location>
        <begin position="8"/>
        <end position="144"/>
    </location>
</feature>
<dbReference type="CDD" id="cd02966">
    <property type="entry name" value="TlpA_like_family"/>
    <property type="match status" value="1"/>
</dbReference>
<dbReference type="InterPro" id="IPR013766">
    <property type="entry name" value="Thioredoxin_domain"/>
</dbReference>
<dbReference type="SUPFAM" id="SSF52833">
    <property type="entry name" value="Thioredoxin-like"/>
    <property type="match status" value="1"/>
</dbReference>
<evidence type="ECO:0000313" key="3">
    <source>
        <dbReference type="Proteomes" id="UP001151478"/>
    </source>
</evidence>
<organism evidence="2 3">
    <name type="scientific">Polaribacter ponticola</name>
    <dbReference type="NCBI Taxonomy" id="2978475"/>
    <lineage>
        <taxon>Bacteria</taxon>
        <taxon>Pseudomonadati</taxon>
        <taxon>Bacteroidota</taxon>
        <taxon>Flavobacteriia</taxon>
        <taxon>Flavobacteriales</taxon>
        <taxon>Flavobacteriaceae</taxon>
    </lineage>
</organism>
<dbReference type="PROSITE" id="PS51352">
    <property type="entry name" value="THIOREDOXIN_2"/>
    <property type="match status" value="1"/>
</dbReference>
<accession>A0ABT5SCM3</accession>
<dbReference type="Proteomes" id="UP001151478">
    <property type="component" value="Unassembled WGS sequence"/>
</dbReference>
<proteinExistence type="predicted"/>
<evidence type="ECO:0000259" key="1">
    <source>
        <dbReference type="PROSITE" id="PS51352"/>
    </source>
</evidence>
<gene>
    <name evidence="2" type="ORF">N5A56_012580</name>
</gene>
<protein>
    <submittedName>
        <fullName evidence="2">TlpA disulfide reductase family protein</fullName>
    </submittedName>
</protein>
<dbReference type="RefSeq" id="WP_265725757.1">
    <property type="nucleotide sequence ID" value="NZ_JAOSLC020000003.1"/>
</dbReference>
<dbReference type="PANTHER" id="PTHR42852:SF18">
    <property type="entry name" value="CHROMOSOME UNDETERMINED SCAFFOLD_47, WHOLE GENOME SHOTGUN SEQUENCE"/>
    <property type="match status" value="1"/>
</dbReference>
<dbReference type="InterPro" id="IPR013740">
    <property type="entry name" value="Redoxin"/>
</dbReference>